<evidence type="ECO:0000313" key="4">
    <source>
        <dbReference type="Proteomes" id="UP000214600"/>
    </source>
</evidence>
<gene>
    <name evidence="3" type="ORF">CFB84_43380</name>
</gene>
<dbReference type="PROSITE" id="PS50110">
    <property type="entry name" value="RESPONSE_REGULATORY"/>
    <property type="match status" value="1"/>
</dbReference>
<protein>
    <recommendedName>
        <fullName evidence="2">Response regulatory domain-containing protein</fullName>
    </recommendedName>
</protein>
<proteinExistence type="predicted"/>
<feature type="domain" description="Response regulatory" evidence="2">
    <location>
        <begin position="12"/>
        <end position="128"/>
    </location>
</feature>
<keyword evidence="1" id="KW-0597">Phosphoprotein</keyword>
<feature type="modified residue" description="4-aspartylphosphate" evidence="1">
    <location>
        <position position="64"/>
    </location>
</feature>
<name>A0A228HH94_9BURK</name>
<dbReference type="Proteomes" id="UP000214600">
    <property type="component" value="Unassembled WGS sequence"/>
</dbReference>
<reference evidence="4" key="1">
    <citation type="submission" date="2017-06" db="EMBL/GenBank/DDBJ databases">
        <authorList>
            <person name="LiPuma J."/>
            <person name="Spilker T."/>
        </authorList>
    </citation>
    <scope>NUCLEOTIDE SEQUENCE [LARGE SCALE GENOMIC DNA]</scope>
    <source>
        <strain evidence="4">AU17325</strain>
    </source>
</reference>
<dbReference type="RefSeq" id="WP_143331246.1">
    <property type="nucleotide sequence ID" value="NZ_CP091649.1"/>
</dbReference>
<dbReference type="GO" id="GO:0000160">
    <property type="term" value="P:phosphorelay signal transduction system"/>
    <property type="evidence" value="ECO:0007669"/>
    <property type="project" value="InterPro"/>
</dbReference>
<reference evidence="3 4" key="2">
    <citation type="submission" date="2017-08" db="EMBL/GenBank/DDBJ databases">
        <title>WGS of novel Burkholderia cepaca complex species.</title>
        <authorList>
            <person name="Lipuma J."/>
            <person name="Spilker T."/>
        </authorList>
    </citation>
    <scope>NUCLEOTIDE SEQUENCE [LARGE SCALE GENOMIC DNA]</scope>
    <source>
        <strain evidence="3 4">AU17325</strain>
    </source>
</reference>
<sequence length="228" mass="26089">MSLQILESTVDRVMLIDDDEAVRQMYRYPVEDLDLIPEEVSGPIRQVDEFLGTLRAGHDAVVCDYHLTMKNYSPVDGDVIVAKLYRRCMPAILCSRYSAVAENVRALRRFIPVILEPQQLSDESVREGFATCLKEFSGNFSGERRPWRTLVRVERCVRFNNETLSLGVVVPGWNPHVAITCDVARQDSVVFDVIERTLDHGDIFRGYAQVNLGCDREQDLYITEWSVE</sequence>
<comment type="caution">
    <text evidence="3">The sequence shown here is derived from an EMBL/GenBank/DDBJ whole genome shotgun (WGS) entry which is preliminary data.</text>
</comment>
<dbReference type="OrthoDB" id="8478763at2"/>
<evidence type="ECO:0000313" key="3">
    <source>
        <dbReference type="EMBL" id="OXI29633.1"/>
    </source>
</evidence>
<dbReference type="InterPro" id="IPR001789">
    <property type="entry name" value="Sig_transdc_resp-reg_receiver"/>
</dbReference>
<evidence type="ECO:0000256" key="1">
    <source>
        <dbReference type="PROSITE-ProRule" id="PRU00169"/>
    </source>
</evidence>
<dbReference type="EMBL" id="NKFA01000051">
    <property type="protein sequence ID" value="OXI29633.1"/>
    <property type="molecule type" value="Genomic_DNA"/>
</dbReference>
<organism evidence="3 4">
    <name type="scientific">Burkholderia aenigmatica</name>
    <dbReference type="NCBI Taxonomy" id="2015348"/>
    <lineage>
        <taxon>Bacteria</taxon>
        <taxon>Pseudomonadati</taxon>
        <taxon>Pseudomonadota</taxon>
        <taxon>Betaproteobacteria</taxon>
        <taxon>Burkholderiales</taxon>
        <taxon>Burkholderiaceae</taxon>
        <taxon>Burkholderia</taxon>
        <taxon>Burkholderia cepacia complex</taxon>
    </lineage>
</organism>
<evidence type="ECO:0000259" key="2">
    <source>
        <dbReference type="PROSITE" id="PS50110"/>
    </source>
</evidence>
<dbReference type="AlphaFoldDB" id="A0A228HH94"/>
<accession>A0A228HH94</accession>